<dbReference type="EMBL" id="LSOG01000018">
    <property type="protein sequence ID" value="OEH48305.1"/>
    <property type="molecule type" value="Genomic_DNA"/>
</dbReference>
<comment type="caution">
    <text evidence="1">The sequence shown here is derived from an EMBL/GenBank/DDBJ whole genome shotgun (WGS) entry which is preliminary data.</text>
</comment>
<gene>
    <name evidence="1" type="ORF">lpari_00560</name>
</gene>
<name>A0A1E5JUY8_9GAMM</name>
<dbReference type="RefSeq" id="WP_058518182.1">
    <property type="nucleotide sequence ID" value="NZ_CAAAIE010000003.1"/>
</dbReference>
<sequence length="414" mass="46292">MYNKIYGLCETVSLFARRGGLKNVVKIIGNAYDSHNVTALQLFKQKHNIKLVEVTEPTIYRGISVEHFLGCLDRPGLGIKAMRPLLARFLKAKGYTCLDDLSPSEKKEIIESHVQGYSLFKGNTKAAHSFTYCPSVALGFGLDAAKKSKFEKISLISITKKFCSKIAWDVEYDDPFDGEERGTSIFSYQSETIVPLLPAPINHCIVISQKEPGVIQLDDLRQAKRFDTPESSIPALSIIPVEIMKKYQQLEIDKVIAFDDFVTYVLDSQDPKDLKDAKAAELYKKYKSILKEQAALVNFPPCERDLWVNIASEVAPKTYSCITAHEEGFTIELPAKSGGVLTINISNIEALIFLAPLFEKDPSLTLDKIKNGEVPCALNYLTESVIRKNKDLICQTGLEQCVVKQEENQKLALI</sequence>
<proteinExistence type="predicted"/>
<organism evidence="1 2">
    <name type="scientific">Legionella parisiensis</name>
    <dbReference type="NCBI Taxonomy" id="45071"/>
    <lineage>
        <taxon>Bacteria</taxon>
        <taxon>Pseudomonadati</taxon>
        <taxon>Pseudomonadota</taxon>
        <taxon>Gammaproteobacteria</taxon>
        <taxon>Legionellales</taxon>
        <taxon>Legionellaceae</taxon>
        <taxon>Legionella</taxon>
    </lineage>
</organism>
<protein>
    <submittedName>
        <fullName evidence="1">Uncharacterized protein</fullName>
    </submittedName>
</protein>
<reference evidence="1 2" key="1">
    <citation type="submission" date="2016-02" db="EMBL/GenBank/DDBJ databases">
        <title>Secondary metabolites in Legionella.</title>
        <authorList>
            <person name="Tobias N.J."/>
            <person name="Bode H.B."/>
        </authorList>
    </citation>
    <scope>NUCLEOTIDE SEQUENCE [LARGE SCALE GENOMIC DNA]</scope>
    <source>
        <strain evidence="1 2">DSM 19216</strain>
    </source>
</reference>
<dbReference type="Proteomes" id="UP000095229">
    <property type="component" value="Unassembled WGS sequence"/>
</dbReference>
<dbReference type="PATRIC" id="fig|45071.6.peg.2595"/>
<dbReference type="AlphaFoldDB" id="A0A1E5JUY8"/>
<accession>A0A1E5JUY8</accession>
<evidence type="ECO:0000313" key="2">
    <source>
        <dbReference type="Proteomes" id="UP000095229"/>
    </source>
</evidence>
<dbReference type="STRING" id="45071.Lpar_2412"/>
<evidence type="ECO:0000313" key="1">
    <source>
        <dbReference type="EMBL" id="OEH48305.1"/>
    </source>
</evidence>
<keyword evidence="2" id="KW-1185">Reference proteome</keyword>